<evidence type="ECO:0000313" key="2">
    <source>
        <dbReference type="Proteomes" id="UP000001075"/>
    </source>
</evidence>
<organism evidence="1 2">
    <name type="scientific">Cricetulus griseus</name>
    <name type="common">Chinese hamster</name>
    <name type="synonym">Cricetulus barabensis griseus</name>
    <dbReference type="NCBI Taxonomy" id="10029"/>
    <lineage>
        <taxon>Eukaryota</taxon>
        <taxon>Metazoa</taxon>
        <taxon>Chordata</taxon>
        <taxon>Craniata</taxon>
        <taxon>Vertebrata</taxon>
        <taxon>Euteleostomi</taxon>
        <taxon>Mammalia</taxon>
        <taxon>Eutheria</taxon>
        <taxon>Euarchontoglires</taxon>
        <taxon>Glires</taxon>
        <taxon>Rodentia</taxon>
        <taxon>Myomorpha</taxon>
        <taxon>Muroidea</taxon>
        <taxon>Cricetidae</taxon>
        <taxon>Cricetinae</taxon>
        <taxon>Cricetulus</taxon>
    </lineage>
</organism>
<reference evidence="2" key="1">
    <citation type="journal article" date="2011" name="Nat. Biotechnol.">
        <title>The genomic sequence of the Chinese hamster ovary (CHO)-K1 cell line.</title>
        <authorList>
            <person name="Xu X."/>
            <person name="Nagarajan H."/>
            <person name="Lewis N.E."/>
            <person name="Pan S."/>
            <person name="Cai Z."/>
            <person name="Liu X."/>
            <person name="Chen W."/>
            <person name="Xie M."/>
            <person name="Wang W."/>
            <person name="Hammond S."/>
            <person name="Andersen M.R."/>
            <person name="Neff N."/>
            <person name="Passarelli B."/>
            <person name="Koh W."/>
            <person name="Fan H.C."/>
            <person name="Wang J."/>
            <person name="Gui Y."/>
            <person name="Lee K.H."/>
            <person name="Betenbaugh M.J."/>
            <person name="Quake S.R."/>
            <person name="Famili I."/>
            <person name="Palsson B.O."/>
            <person name="Wang J."/>
        </authorList>
    </citation>
    <scope>NUCLEOTIDE SEQUENCE [LARGE SCALE GENOMIC DNA]</scope>
    <source>
        <strain evidence="2">CHO K1 cell line</strain>
    </source>
</reference>
<dbReference type="EMBL" id="JH000672">
    <property type="protein sequence ID" value="EGW05076.1"/>
    <property type="molecule type" value="Genomic_DNA"/>
</dbReference>
<dbReference type="AlphaFoldDB" id="G3HST7"/>
<accession>G3HST7</accession>
<sequence>MIGITYRVNPKNVSLVASGKDINPHAWSNQLFPKSLGSMGAELAFKRNNAGNLGSYTTYNQTGYMPSFLKKEVGSAGQRIHLAPLGATASERLGSQTSKYIMAVEGVEWPGASQHRAEFTPRASAAAQCEKIKPSANAGALFV</sequence>
<name>G3HST7_CRIGR</name>
<dbReference type="InParanoid" id="G3HST7"/>
<keyword evidence="1" id="KW-0418">Kinase</keyword>
<protein>
    <submittedName>
        <fullName evidence="1">Serine/threonine-protein kinase MAK</fullName>
    </submittedName>
</protein>
<proteinExistence type="predicted"/>
<dbReference type="STRING" id="10029.G3HST7"/>
<evidence type="ECO:0000313" key="1">
    <source>
        <dbReference type="EMBL" id="EGW05076.1"/>
    </source>
</evidence>
<keyword evidence="1" id="KW-0808">Transferase</keyword>
<gene>
    <name evidence="1" type="ORF">I79_013931</name>
</gene>
<dbReference type="GO" id="GO:0016301">
    <property type="term" value="F:kinase activity"/>
    <property type="evidence" value="ECO:0007669"/>
    <property type="project" value="UniProtKB-KW"/>
</dbReference>
<dbReference type="Proteomes" id="UP000001075">
    <property type="component" value="Unassembled WGS sequence"/>
</dbReference>